<sequence>MLISQIKWSPSDTLFQIGGFSVYVYSLMFVIAFMLGYYLVKSFFIKEKVDQKYLDPMLLYMVLSTFLGARLGEVFFYNWGYFQNHLIEILLPIQESSNSSILGLIDGYKFSGFRGLASHGAAIGIAIGLILFQRKYKFKSILWIFDRLTMPVAIGGAFVRIGNFFNSEIVGKYTNSSFGVIFENRGETLPRHPVQLYETFGYIILFFVLLKLYNSSIRNKQGALWGYFLIGLFSIRFLTEFFKENIGGIETFLPGLSSGQWLSIPFILIGIIILYISNRKAI</sequence>
<gene>
    <name evidence="7" type="ORF">METZ01_LOCUS22820</name>
</gene>
<dbReference type="GO" id="GO:0008961">
    <property type="term" value="F:phosphatidylglycerol-prolipoprotein diacylglyceryl transferase activity"/>
    <property type="evidence" value="ECO:0007669"/>
    <property type="project" value="InterPro"/>
</dbReference>
<evidence type="ECO:0000256" key="6">
    <source>
        <dbReference type="SAM" id="Phobius"/>
    </source>
</evidence>
<keyword evidence="2" id="KW-0808">Transferase</keyword>
<dbReference type="PANTHER" id="PTHR30589:SF0">
    <property type="entry name" value="PHOSPHATIDYLGLYCEROL--PROLIPOPROTEIN DIACYLGLYCERYL TRANSFERASE"/>
    <property type="match status" value="1"/>
</dbReference>
<evidence type="ECO:0000256" key="5">
    <source>
        <dbReference type="ARBA" id="ARBA00023136"/>
    </source>
</evidence>
<evidence type="ECO:0000256" key="2">
    <source>
        <dbReference type="ARBA" id="ARBA00022679"/>
    </source>
</evidence>
<name>A0A381PSE6_9ZZZZ</name>
<keyword evidence="1" id="KW-1003">Cell membrane</keyword>
<evidence type="ECO:0000256" key="3">
    <source>
        <dbReference type="ARBA" id="ARBA00022692"/>
    </source>
</evidence>
<accession>A0A381PSE6</accession>
<dbReference type="EMBL" id="UINC01001077">
    <property type="protein sequence ID" value="SUZ69966.1"/>
    <property type="molecule type" value="Genomic_DNA"/>
</dbReference>
<feature type="transmembrane region" description="Helical" evidence="6">
    <location>
        <begin position="259"/>
        <end position="277"/>
    </location>
</feature>
<dbReference type="NCBIfam" id="TIGR00544">
    <property type="entry name" value="lgt"/>
    <property type="match status" value="1"/>
</dbReference>
<feature type="transmembrane region" description="Helical" evidence="6">
    <location>
        <begin position="194"/>
        <end position="210"/>
    </location>
</feature>
<feature type="transmembrane region" description="Helical" evidence="6">
    <location>
        <begin position="20"/>
        <end position="40"/>
    </location>
</feature>
<feature type="transmembrane region" description="Helical" evidence="6">
    <location>
        <begin position="222"/>
        <end position="239"/>
    </location>
</feature>
<dbReference type="GO" id="GO:0005886">
    <property type="term" value="C:plasma membrane"/>
    <property type="evidence" value="ECO:0007669"/>
    <property type="project" value="InterPro"/>
</dbReference>
<dbReference type="GO" id="GO:0042158">
    <property type="term" value="P:lipoprotein biosynthetic process"/>
    <property type="evidence" value="ECO:0007669"/>
    <property type="project" value="InterPro"/>
</dbReference>
<keyword evidence="3 6" id="KW-0812">Transmembrane</keyword>
<dbReference type="HAMAP" id="MF_01147">
    <property type="entry name" value="Lgt"/>
    <property type="match status" value="1"/>
</dbReference>
<organism evidence="7">
    <name type="scientific">marine metagenome</name>
    <dbReference type="NCBI Taxonomy" id="408172"/>
    <lineage>
        <taxon>unclassified sequences</taxon>
        <taxon>metagenomes</taxon>
        <taxon>ecological metagenomes</taxon>
    </lineage>
</organism>
<evidence type="ECO:0000256" key="1">
    <source>
        <dbReference type="ARBA" id="ARBA00022475"/>
    </source>
</evidence>
<keyword evidence="4 6" id="KW-1133">Transmembrane helix</keyword>
<dbReference type="InterPro" id="IPR001640">
    <property type="entry name" value="Lgt"/>
</dbReference>
<keyword evidence="5 6" id="KW-0472">Membrane</keyword>
<proteinExistence type="inferred from homology"/>
<evidence type="ECO:0000313" key="7">
    <source>
        <dbReference type="EMBL" id="SUZ69966.1"/>
    </source>
</evidence>
<dbReference type="Pfam" id="PF01790">
    <property type="entry name" value="LGT"/>
    <property type="match status" value="1"/>
</dbReference>
<dbReference type="AlphaFoldDB" id="A0A381PSE6"/>
<feature type="transmembrane region" description="Helical" evidence="6">
    <location>
        <begin position="112"/>
        <end position="132"/>
    </location>
</feature>
<feature type="transmembrane region" description="Helical" evidence="6">
    <location>
        <begin position="60"/>
        <end position="82"/>
    </location>
</feature>
<protein>
    <recommendedName>
        <fullName evidence="8">Phosphatidylglycerol--prolipoprotein diacylglyceryl transferase</fullName>
    </recommendedName>
</protein>
<reference evidence="7" key="1">
    <citation type="submission" date="2018-05" db="EMBL/GenBank/DDBJ databases">
        <authorList>
            <person name="Lanie J.A."/>
            <person name="Ng W.-L."/>
            <person name="Kazmierczak K.M."/>
            <person name="Andrzejewski T.M."/>
            <person name="Davidsen T.M."/>
            <person name="Wayne K.J."/>
            <person name="Tettelin H."/>
            <person name="Glass J.I."/>
            <person name="Rusch D."/>
            <person name="Podicherti R."/>
            <person name="Tsui H.-C.T."/>
            <person name="Winkler M.E."/>
        </authorList>
    </citation>
    <scope>NUCLEOTIDE SEQUENCE</scope>
</reference>
<feature type="transmembrane region" description="Helical" evidence="6">
    <location>
        <begin position="144"/>
        <end position="165"/>
    </location>
</feature>
<dbReference type="PANTHER" id="PTHR30589">
    <property type="entry name" value="PROLIPOPROTEIN DIACYLGLYCERYL TRANSFERASE"/>
    <property type="match status" value="1"/>
</dbReference>
<evidence type="ECO:0008006" key="8">
    <source>
        <dbReference type="Google" id="ProtNLM"/>
    </source>
</evidence>
<evidence type="ECO:0000256" key="4">
    <source>
        <dbReference type="ARBA" id="ARBA00022989"/>
    </source>
</evidence>